<dbReference type="PANTHER" id="PTHR47564:SF1">
    <property type="entry name" value="CYSTEINE-RICH AND TRANSMEMBRANE DOMAIN-CONTAINING PROTEIN 1"/>
    <property type="match status" value="1"/>
</dbReference>
<feature type="compositionally biased region" description="Pro residues" evidence="5">
    <location>
        <begin position="107"/>
        <end position="146"/>
    </location>
</feature>
<sequence length="215" mass="23545">MDLLHQENLVLQKKVFHYPDQINTRQCLRRQDGQPEGLWTANLSKVEDEVACMQSNRVRRGSARRLPFGSSSSSSSSRRRRSSGPSARRARGEAGGKHLASYMNQEHPPPYPGPGPTAPYPPYTQQPIGPPGPGPYPGYPVGPPGPYGSAEPGYQGYPAYGWQNAPPPPGPVYADGPKNTVYVVEERRRDDTGESACLTACWTALCCCCLWDMLT</sequence>
<evidence type="ECO:0000256" key="3">
    <source>
        <dbReference type="ARBA" id="ARBA00013590"/>
    </source>
</evidence>
<proteinExistence type="inferred from homology"/>
<reference evidence="7" key="1">
    <citation type="journal article" date="2023" name="DNA Res.">
        <title>Chromosome-level genome assembly of Phrynocephalus forsythii using third-generation DNA sequencing and Hi-C analysis.</title>
        <authorList>
            <person name="Qi Y."/>
            <person name="Zhao W."/>
            <person name="Zhao Y."/>
            <person name="Niu C."/>
            <person name="Cao S."/>
            <person name="Zhang Y."/>
        </authorList>
    </citation>
    <scope>NUCLEOTIDE SEQUENCE</scope>
    <source>
        <tissue evidence="7">Muscle</tissue>
    </source>
</reference>
<dbReference type="Pfam" id="PF12734">
    <property type="entry name" value="CYSTM"/>
    <property type="match status" value="1"/>
</dbReference>
<evidence type="ECO:0000256" key="1">
    <source>
        <dbReference type="ARBA" id="ARBA00004370"/>
    </source>
</evidence>
<feature type="domain" description="Cysteine-rich transmembrane" evidence="6">
    <location>
        <begin position="181"/>
        <end position="214"/>
    </location>
</feature>
<feature type="region of interest" description="Disordered" evidence="5">
    <location>
        <begin position="57"/>
        <end position="147"/>
    </location>
</feature>
<evidence type="ECO:0000313" key="7">
    <source>
        <dbReference type="EMBL" id="KAJ7338301.1"/>
    </source>
</evidence>
<dbReference type="InterPro" id="IPR043240">
    <property type="entry name" value="CYSTM1-like"/>
</dbReference>
<dbReference type="Proteomes" id="UP001142489">
    <property type="component" value="Unassembled WGS sequence"/>
</dbReference>
<comment type="caution">
    <text evidence="7">The sequence shown here is derived from an EMBL/GenBank/DDBJ whole genome shotgun (WGS) entry which is preliminary data.</text>
</comment>
<dbReference type="GO" id="GO:0016020">
    <property type="term" value="C:membrane"/>
    <property type="evidence" value="ECO:0007669"/>
    <property type="project" value="UniProtKB-SubCell"/>
</dbReference>
<dbReference type="OrthoDB" id="9050143at2759"/>
<accession>A0A9Q1B5G5</accession>
<dbReference type="GO" id="GO:0070062">
    <property type="term" value="C:extracellular exosome"/>
    <property type="evidence" value="ECO:0007669"/>
    <property type="project" value="TreeGrafter"/>
</dbReference>
<evidence type="ECO:0000313" key="8">
    <source>
        <dbReference type="Proteomes" id="UP001142489"/>
    </source>
</evidence>
<dbReference type="EMBL" id="JAPFRF010000003">
    <property type="protein sequence ID" value="KAJ7338301.1"/>
    <property type="molecule type" value="Genomic_DNA"/>
</dbReference>
<evidence type="ECO:0000256" key="2">
    <source>
        <dbReference type="ARBA" id="ARBA00009444"/>
    </source>
</evidence>
<protein>
    <recommendedName>
        <fullName evidence="3">Cysteine-rich and transmembrane domain-containing protein 1</fullName>
    </recommendedName>
</protein>
<organism evidence="7 8">
    <name type="scientific">Phrynocephalus forsythii</name>
    <dbReference type="NCBI Taxonomy" id="171643"/>
    <lineage>
        <taxon>Eukaryota</taxon>
        <taxon>Metazoa</taxon>
        <taxon>Chordata</taxon>
        <taxon>Craniata</taxon>
        <taxon>Vertebrata</taxon>
        <taxon>Euteleostomi</taxon>
        <taxon>Lepidosauria</taxon>
        <taxon>Squamata</taxon>
        <taxon>Bifurcata</taxon>
        <taxon>Unidentata</taxon>
        <taxon>Episquamata</taxon>
        <taxon>Toxicofera</taxon>
        <taxon>Iguania</taxon>
        <taxon>Acrodonta</taxon>
        <taxon>Agamidae</taxon>
        <taxon>Agaminae</taxon>
        <taxon>Phrynocephalus</taxon>
    </lineage>
</organism>
<keyword evidence="4" id="KW-0472">Membrane</keyword>
<name>A0A9Q1B5G5_9SAUR</name>
<feature type="compositionally biased region" description="Low complexity" evidence="5">
    <location>
        <begin position="64"/>
        <end position="76"/>
    </location>
</feature>
<dbReference type="PANTHER" id="PTHR47564">
    <property type="entry name" value="CYSTEINE-RICH AND TRANSMEMBRANE DOMAIN-CONTAINING PROTEIN 1"/>
    <property type="match status" value="1"/>
</dbReference>
<comment type="similarity">
    <text evidence="2">Belongs to the CYSTM1 family.</text>
</comment>
<gene>
    <name evidence="7" type="ORF">JRQ81_011145</name>
</gene>
<evidence type="ECO:0000256" key="4">
    <source>
        <dbReference type="ARBA" id="ARBA00023136"/>
    </source>
</evidence>
<keyword evidence="8" id="KW-1185">Reference proteome</keyword>
<evidence type="ECO:0000259" key="6">
    <source>
        <dbReference type="Pfam" id="PF12734"/>
    </source>
</evidence>
<comment type="subcellular location">
    <subcellularLocation>
        <location evidence="1">Membrane</location>
    </subcellularLocation>
</comment>
<evidence type="ECO:0000256" key="5">
    <source>
        <dbReference type="SAM" id="MobiDB-lite"/>
    </source>
</evidence>
<dbReference type="AlphaFoldDB" id="A0A9Q1B5G5"/>
<dbReference type="InterPro" id="IPR028144">
    <property type="entry name" value="CYSTM_dom"/>
</dbReference>